<dbReference type="InterPro" id="IPR020845">
    <property type="entry name" value="AMP-binding_CS"/>
</dbReference>
<accession>A0A4C2EM59</accession>
<dbReference type="SUPFAM" id="SSF56801">
    <property type="entry name" value="Acetyl-CoA synthetase-like"/>
    <property type="match status" value="1"/>
</dbReference>
<dbReference type="OrthoDB" id="70225at2157"/>
<evidence type="ECO:0000256" key="1">
    <source>
        <dbReference type="ARBA" id="ARBA00022741"/>
    </source>
</evidence>
<sequence length="661" mass="73351">MTAGDHPRGWREVETAYTDEAIRDDTLGEMFDESATRNADTAAQLYKGGVYDRSLTDDVVPPAPDGDYAELSYERMHHVVKHLAAGFRDLGVTSDTHVGILGDTRMEWALSDFALLSAGGVVTTVYTDSSPKQVRYLLSDPGASAVVVENDEMLERVLAVEDDLSLSFIVVMDDTDVDREDVYTLGSVYKRGEKAFDEATYRRWLDERDPDDLASIIYTSGTTGQPKGVKLTHRNFRANVNQTRKRMGPRPDKDPDLPTISADTRSISFLPLAHVFERLAGHFLMYASGAAVSYAESPDTLAEDLRAVEPTTGASVPRVYERIFDTMRTQASGSPIKERIFDWSLNVAREYARSDDPGAVLRAKHTLADRLVYSTVKDRLGGNIEFMVSGGGSLSKTLCETFLGMGLPILEGYGLTETAPVLTVNPPEDIRPGTLGPPVPDVAVHLDTAVVDASDLDDVAGEVGELLVDGPNVTDGYWNDDAATARTITEIDGTQWFRTGDIVERTDDGFLIYHDRLKELLVLSTGKNVAPQPIEDQFATSDRIDQVMVVGDDQKFVGAILVPNFEEFRRWADSRDLDIPDDPEALVDDERLREWVQAAVDEVNEDLERVERIKAFALVSEEWTAENDFLTPSMKKKRRNIRSAYRDKLAEIYGEEQVDLS</sequence>
<keyword evidence="5" id="KW-1185">Reference proteome</keyword>
<dbReference type="CDD" id="cd05907">
    <property type="entry name" value="VL_LC_FACS_like"/>
    <property type="match status" value="1"/>
</dbReference>
<dbReference type="PANTHER" id="PTHR43272:SF33">
    <property type="entry name" value="AMP-BINDING DOMAIN-CONTAINING PROTEIN-RELATED"/>
    <property type="match status" value="1"/>
</dbReference>
<organism evidence="4 5">
    <name type="scientific">Haloarcula mannanilytica</name>
    <dbReference type="NCBI Taxonomy" id="2509225"/>
    <lineage>
        <taxon>Archaea</taxon>
        <taxon>Methanobacteriati</taxon>
        <taxon>Methanobacteriota</taxon>
        <taxon>Stenosarchaea group</taxon>
        <taxon>Halobacteria</taxon>
        <taxon>Halobacteriales</taxon>
        <taxon>Haloarculaceae</taxon>
        <taxon>Haloarcula</taxon>
    </lineage>
</organism>
<dbReference type="RefSeq" id="WP_137684935.1">
    <property type="nucleotide sequence ID" value="NZ_BIXZ01000008.1"/>
</dbReference>
<feature type="domain" description="AMP-dependent synthetase/ligase" evidence="3">
    <location>
        <begin position="63"/>
        <end position="478"/>
    </location>
</feature>
<dbReference type="GO" id="GO:0016020">
    <property type="term" value="C:membrane"/>
    <property type="evidence" value="ECO:0007669"/>
    <property type="project" value="TreeGrafter"/>
</dbReference>
<evidence type="ECO:0000313" key="5">
    <source>
        <dbReference type="Proteomes" id="UP000304382"/>
    </source>
</evidence>
<protein>
    <submittedName>
        <fullName evidence="4">Long-chain fatty acid--CoA ligase</fullName>
    </submittedName>
</protein>
<proteinExistence type="predicted"/>
<dbReference type="AlphaFoldDB" id="A0A4C2EM59"/>
<dbReference type="InterPro" id="IPR042099">
    <property type="entry name" value="ANL_N_sf"/>
</dbReference>
<dbReference type="Proteomes" id="UP000304382">
    <property type="component" value="Unassembled WGS sequence"/>
</dbReference>
<dbReference type="InterPro" id="IPR000873">
    <property type="entry name" value="AMP-dep_synth/lig_dom"/>
</dbReference>
<evidence type="ECO:0000313" key="4">
    <source>
        <dbReference type="EMBL" id="GCF15416.1"/>
    </source>
</evidence>
<reference evidence="4 5" key="1">
    <citation type="submission" date="2019-02" db="EMBL/GenBank/DDBJ databases">
        <title>Haloarcula mannanilyticum sp. nov., a mannan degrading haloarchaeon isolated from commercial salt.</title>
        <authorList>
            <person name="Enomoto S."/>
            <person name="Shimane Y."/>
            <person name="Kamekura M."/>
            <person name="Ito T."/>
            <person name="Moriya O."/>
            <person name="Ihara K."/>
            <person name="Takahashi-Ando N."/>
            <person name="Fukushima Y."/>
            <person name="Yoshida Y."/>
            <person name="Usama R."/>
            <person name="Takai K."/>
            <person name="Minegishi H."/>
        </authorList>
    </citation>
    <scope>NUCLEOTIDE SEQUENCE [LARGE SCALE GENOMIC DNA]</scope>
    <source>
        <strain evidence="4 5">MD130-1</strain>
    </source>
</reference>
<dbReference type="GO" id="GO:0005524">
    <property type="term" value="F:ATP binding"/>
    <property type="evidence" value="ECO:0007669"/>
    <property type="project" value="UniProtKB-KW"/>
</dbReference>
<name>A0A4C2EM59_9EURY</name>
<comment type="caution">
    <text evidence="4">The sequence shown here is derived from an EMBL/GenBank/DDBJ whole genome shotgun (WGS) entry which is preliminary data.</text>
</comment>
<keyword evidence="2" id="KW-0067">ATP-binding</keyword>
<dbReference type="PROSITE" id="PS00455">
    <property type="entry name" value="AMP_BINDING"/>
    <property type="match status" value="1"/>
</dbReference>
<dbReference type="PANTHER" id="PTHR43272">
    <property type="entry name" value="LONG-CHAIN-FATTY-ACID--COA LIGASE"/>
    <property type="match status" value="1"/>
</dbReference>
<dbReference type="Pfam" id="PF23562">
    <property type="entry name" value="AMP-binding_C_3"/>
    <property type="match status" value="1"/>
</dbReference>
<dbReference type="Gene3D" id="3.40.50.12780">
    <property type="entry name" value="N-terminal domain of ligase-like"/>
    <property type="match status" value="1"/>
</dbReference>
<keyword evidence="1" id="KW-0547">Nucleotide-binding</keyword>
<dbReference type="Pfam" id="PF00501">
    <property type="entry name" value="AMP-binding"/>
    <property type="match status" value="1"/>
</dbReference>
<dbReference type="GO" id="GO:0004467">
    <property type="term" value="F:long-chain fatty acid-CoA ligase activity"/>
    <property type="evidence" value="ECO:0007669"/>
    <property type="project" value="TreeGrafter"/>
</dbReference>
<evidence type="ECO:0000259" key="3">
    <source>
        <dbReference type="Pfam" id="PF00501"/>
    </source>
</evidence>
<keyword evidence="4" id="KW-0436">Ligase</keyword>
<dbReference type="EMBL" id="BIXZ01000008">
    <property type="protein sequence ID" value="GCF15416.1"/>
    <property type="molecule type" value="Genomic_DNA"/>
</dbReference>
<evidence type="ECO:0000256" key="2">
    <source>
        <dbReference type="ARBA" id="ARBA00022840"/>
    </source>
</evidence>
<gene>
    <name evidence="4" type="ORF">Harman_33510</name>
</gene>